<dbReference type="GO" id="GO:0016491">
    <property type="term" value="F:oxidoreductase activity"/>
    <property type="evidence" value="ECO:0007669"/>
    <property type="project" value="UniProtKB-ARBA"/>
</dbReference>
<proteinExistence type="inferred from homology"/>
<comment type="cofactor">
    <cofactor evidence="1">
        <name>Fe cation</name>
        <dbReference type="ChEBI" id="CHEBI:24875"/>
    </cofactor>
</comment>
<dbReference type="AlphaFoldDB" id="A0A0D0AJA0"/>
<gene>
    <name evidence="3" type="ORF">GYMLUDRAFT_253120</name>
</gene>
<accession>A0A0D0AJA0</accession>
<reference evidence="3 4" key="1">
    <citation type="submission" date="2014-04" db="EMBL/GenBank/DDBJ databases">
        <title>Evolutionary Origins and Diversification of the Mycorrhizal Mutualists.</title>
        <authorList>
            <consortium name="DOE Joint Genome Institute"/>
            <consortium name="Mycorrhizal Genomics Consortium"/>
            <person name="Kohler A."/>
            <person name="Kuo A."/>
            <person name="Nagy L.G."/>
            <person name="Floudas D."/>
            <person name="Copeland A."/>
            <person name="Barry K.W."/>
            <person name="Cichocki N."/>
            <person name="Veneault-Fourrey C."/>
            <person name="LaButti K."/>
            <person name="Lindquist E.A."/>
            <person name="Lipzen A."/>
            <person name="Lundell T."/>
            <person name="Morin E."/>
            <person name="Murat C."/>
            <person name="Riley R."/>
            <person name="Ohm R."/>
            <person name="Sun H."/>
            <person name="Tunlid A."/>
            <person name="Henrissat B."/>
            <person name="Grigoriev I.V."/>
            <person name="Hibbett D.S."/>
            <person name="Martin F."/>
        </authorList>
    </citation>
    <scope>NUCLEOTIDE SEQUENCE [LARGE SCALE GENOMIC DNA]</scope>
    <source>
        <strain evidence="3 4">FD-317 M1</strain>
    </source>
</reference>
<evidence type="ECO:0000313" key="4">
    <source>
        <dbReference type="Proteomes" id="UP000053593"/>
    </source>
</evidence>
<dbReference type="Pfam" id="PF05721">
    <property type="entry name" value="PhyH"/>
    <property type="match status" value="1"/>
</dbReference>
<dbReference type="InterPro" id="IPR008775">
    <property type="entry name" value="Phytyl_CoA_dOase-like"/>
</dbReference>
<keyword evidence="4" id="KW-1185">Reference proteome</keyword>
<dbReference type="OrthoDB" id="445007at2759"/>
<dbReference type="Proteomes" id="UP000053593">
    <property type="component" value="Unassembled WGS sequence"/>
</dbReference>
<evidence type="ECO:0008006" key="5">
    <source>
        <dbReference type="Google" id="ProtNLM"/>
    </source>
</evidence>
<comment type="similarity">
    <text evidence="2">Belongs to the PhyH family.</text>
</comment>
<dbReference type="Gene3D" id="2.60.120.620">
    <property type="entry name" value="q2cbj1_9rhob like domain"/>
    <property type="match status" value="1"/>
</dbReference>
<dbReference type="GO" id="GO:0046872">
    <property type="term" value="F:metal ion binding"/>
    <property type="evidence" value="ECO:0007669"/>
    <property type="project" value="UniProtKB-ARBA"/>
</dbReference>
<organism evidence="3 4">
    <name type="scientific">Collybiopsis luxurians FD-317 M1</name>
    <dbReference type="NCBI Taxonomy" id="944289"/>
    <lineage>
        <taxon>Eukaryota</taxon>
        <taxon>Fungi</taxon>
        <taxon>Dikarya</taxon>
        <taxon>Basidiomycota</taxon>
        <taxon>Agaricomycotina</taxon>
        <taxon>Agaricomycetes</taxon>
        <taxon>Agaricomycetidae</taxon>
        <taxon>Agaricales</taxon>
        <taxon>Marasmiineae</taxon>
        <taxon>Omphalotaceae</taxon>
        <taxon>Collybiopsis</taxon>
        <taxon>Collybiopsis luxurians</taxon>
    </lineage>
</organism>
<sequence>MKITPEQKAAFERDGYLILPAISEMVSQNIEEWVNEVKNLPPRPDAWMHYDEVTSTGKQILCRTENFANYHEGFNSVFRGEEMLGILEALTGEPMVLFKEKINYKQPWAGGWSPHLDSKAYTHIANVKHLSILMAAEPSNLQNGCLEVVAGSHKTTVPLGENRCITPEWCEKQQWTPIPLESGQFLIFGSYLAHRSGPNRTDKGRAAIYATYNAISDGGDRHEVYYNDRRKLWPPTSERVSDERYEDGAKLYAYGSPMLTVMENRYKDLGL</sequence>
<dbReference type="PANTHER" id="PTHR20883:SF48">
    <property type="entry name" value="ECTOINE DIOXYGENASE"/>
    <property type="match status" value="1"/>
</dbReference>
<dbReference type="EMBL" id="KN834913">
    <property type="protein sequence ID" value="KIK50270.1"/>
    <property type="molecule type" value="Genomic_DNA"/>
</dbReference>
<evidence type="ECO:0000256" key="1">
    <source>
        <dbReference type="ARBA" id="ARBA00001962"/>
    </source>
</evidence>
<dbReference type="SUPFAM" id="SSF51197">
    <property type="entry name" value="Clavaminate synthase-like"/>
    <property type="match status" value="1"/>
</dbReference>
<protein>
    <recommendedName>
        <fullName evidence="5">Phytanoyl-CoA dioxygenase</fullName>
    </recommendedName>
</protein>
<name>A0A0D0AJA0_9AGAR</name>
<dbReference type="HOGENOM" id="CLU_048953_10_0_1"/>
<evidence type="ECO:0000256" key="2">
    <source>
        <dbReference type="ARBA" id="ARBA00005830"/>
    </source>
</evidence>
<dbReference type="PANTHER" id="PTHR20883">
    <property type="entry name" value="PHYTANOYL-COA DIOXYGENASE DOMAIN CONTAINING 1"/>
    <property type="match status" value="1"/>
</dbReference>
<evidence type="ECO:0000313" key="3">
    <source>
        <dbReference type="EMBL" id="KIK50270.1"/>
    </source>
</evidence>